<feature type="domain" description="Tetrapyrrole methylase" evidence="11">
    <location>
        <begin position="17"/>
        <end position="229"/>
    </location>
</feature>
<evidence type="ECO:0000256" key="3">
    <source>
        <dbReference type="ARBA" id="ARBA00022573"/>
    </source>
</evidence>
<accession>A0A7C2PFG7</accession>
<dbReference type="AlphaFoldDB" id="A0A7C2PFG7"/>
<dbReference type="InterPro" id="IPR006366">
    <property type="entry name" value="CobA/CysG_C"/>
</dbReference>
<evidence type="ECO:0000259" key="11">
    <source>
        <dbReference type="Pfam" id="PF00590"/>
    </source>
</evidence>
<evidence type="ECO:0000256" key="5">
    <source>
        <dbReference type="ARBA" id="ARBA00022679"/>
    </source>
</evidence>
<dbReference type="InterPro" id="IPR036108">
    <property type="entry name" value="4pyrrol_syn_uPrphyn_synt_sf"/>
</dbReference>
<feature type="domain" description="Tetrapyrrole biosynthesis uroporphyrinogen III synthase" evidence="12">
    <location>
        <begin position="283"/>
        <end position="508"/>
    </location>
</feature>
<comment type="caution">
    <text evidence="13">The sequence shown here is derived from an EMBL/GenBank/DDBJ whole genome shotgun (WGS) entry which is preliminary data.</text>
</comment>
<keyword evidence="3" id="KW-0169">Cobalamin biosynthesis</keyword>
<evidence type="ECO:0000256" key="6">
    <source>
        <dbReference type="ARBA" id="ARBA00022691"/>
    </source>
</evidence>
<comment type="similarity">
    <text evidence="1 10">Belongs to the precorrin methyltransferase family.</text>
</comment>
<organism evidence="13">
    <name type="scientific">Schlesneria paludicola</name>
    <dbReference type="NCBI Taxonomy" id="360056"/>
    <lineage>
        <taxon>Bacteria</taxon>
        <taxon>Pseudomonadati</taxon>
        <taxon>Planctomycetota</taxon>
        <taxon>Planctomycetia</taxon>
        <taxon>Planctomycetales</taxon>
        <taxon>Planctomycetaceae</taxon>
        <taxon>Schlesneria</taxon>
    </lineage>
</organism>
<dbReference type="InterPro" id="IPR003043">
    <property type="entry name" value="Uropor_MeTrfase_CS"/>
</dbReference>
<dbReference type="PROSITE" id="PS00840">
    <property type="entry name" value="SUMT_2"/>
    <property type="match status" value="1"/>
</dbReference>
<reference evidence="13" key="1">
    <citation type="journal article" date="2020" name="mSystems">
        <title>Genome- and Community-Level Interaction Insights into Carbon Utilization and Element Cycling Functions of Hydrothermarchaeota in Hydrothermal Sediment.</title>
        <authorList>
            <person name="Zhou Z."/>
            <person name="Liu Y."/>
            <person name="Xu W."/>
            <person name="Pan J."/>
            <person name="Luo Z.H."/>
            <person name="Li M."/>
        </authorList>
    </citation>
    <scope>NUCLEOTIDE SEQUENCE [LARGE SCALE GENOMIC DNA]</scope>
    <source>
        <strain evidence="13">SpSt-339</strain>
    </source>
</reference>
<evidence type="ECO:0000256" key="2">
    <source>
        <dbReference type="ARBA" id="ARBA00012162"/>
    </source>
</evidence>
<keyword evidence="4 10" id="KW-0489">Methyltransferase</keyword>
<dbReference type="Pfam" id="PF00590">
    <property type="entry name" value="TP_methylase"/>
    <property type="match status" value="1"/>
</dbReference>
<dbReference type="GO" id="GO:0032259">
    <property type="term" value="P:methylation"/>
    <property type="evidence" value="ECO:0007669"/>
    <property type="project" value="UniProtKB-KW"/>
</dbReference>
<dbReference type="Gene3D" id="3.40.50.10090">
    <property type="match status" value="2"/>
</dbReference>
<dbReference type="PANTHER" id="PTHR45790:SF3">
    <property type="entry name" value="S-ADENOSYL-L-METHIONINE-DEPENDENT UROPORPHYRINOGEN III METHYLTRANSFERASE, CHLOROPLASTIC"/>
    <property type="match status" value="1"/>
</dbReference>
<protein>
    <recommendedName>
        <fullName evidence="2">uroporphyrinogen-III C-methyltransferase</fullName>
        <ecNumber evidence="2">2.1.1.107</ecNumber>
    </recommendedName>
</protein>
<evidence type="ECO:0000256" key="4">
    <source>
        <dbReference type="ARBA" id="ARBA00022603"/>
    </source>
</evidence>
<comment type="pathway">
    <text evidence="9">Cofactor biosynthesis; adenosylcobalamin biosynthesis; precorrin-2 from uroporphyrinogen III: step 1/1.</text>
</comment>
<evidence type="ECO:0000256" key="7">
    <source>
        <dbReference type="ARBA" id="ARBA00023244"/>
    </source>
</evidence>
<dbReference type="InterPro" id="IPR014776">
    <property type="entry name" value="4pyrrole_Mease_sub2"/>
</dbReference>
<dbReference type="SUPFAM" id="SSF53790">
    <property type="entry name" value="Tetrapyrrole methylase"/>
    <property type="match status" value="1"/>
</dbReference>
<dbReference type="InterPro" id="IPR003754">
    <property type="entry name" value="4pyrrol_synth_uPrphyn_synth"/>
</dbReference>
<sequence>MSDPQESPEPTRPRVGRVYLVGGGPGDPGLITVRGLEVLRQADLVLYDGLVNPLLLQHTHAKAVRTCRLGGPEGRRLDQDEINRQLVVAAKAGLTVVRLKGGDPFIFGRGTEEAAALAAENIPFEVVPGITAATAAAVYTGISLTHRDHASAVAFITGHEDPGKTESTLDYSVLAKFPGTLVFYMGLHRLAIIAERLMAAGKPATTPVAVVSRATTPLQQTVEGTLADIASRAQAAALHAPSLVIVGDCVRVRAQAQWFEQRPLFGLRVAITRPEDQADAAVRRAWELGALPVLLPTIEIGPPDDWAPVDAVLSRLDEFDWLVFTSVNGVSGLLGRLWDQGGDARRLGRCRLAAIGPSTAAELEKHHLRCDLVPPEYRAEALAEALSPHAAGKRVLWARANRGRDVLPERLRQAGAVVEQVVVYTNRDCEQLPADALAQLEAGDVDWIGLSSPSIARNLARLLTPAVRRHIGIRTRLAAISPVTADAARGAGLPVHAVATDFTWDGLFTAMERTDTATASL</sequence>
<dbReference type="InterPro" id="IPR035996">
    <property type="entry name" value="4pyrrol_Methylase_sf"/>
</dbReference>
<dbReference type="Gene3D" id="3.40.1010.10">
    <property type="entry name" value="Cobalt-precorrin-4 Transmethylase, Domain 1"/>
    <property type="match status" value="1"/>
</dbReference>
<evidence type="ECO:0000259" key="12">
    <source>
        <dbReference type="Pfam" id="PF02602"/>
    </source>
</evidence>
<name>A0A7C2PFG7_9PLAN</name>
<dbReference type="NCBIfam" id="NF004790">
    <property type="entry name" value="PRK06136.1"/>
    <property type="match status" value="1"/>
</dbReference>
<dbReference type="Pfam" id="PF02602">
    <property type="entry name" value="HEM4"/>
    <property type="match status" value="1"/>
</dbReference>
<keyword evidence="6" id="KW-0949">S-adenosyl-L-methionine</keyword>
<dbReference type="FunFam" id="3.30.950.10:FF:000001">
    <property type="entry name" value="Siroheme synthase"/>
    <property type="match status" value="1"/>
</dbReference>
<keyword evidence="5 10" id="KW-0808">Transferase</keyword>
<dbReference type="InterPro" id="IPR050161">
    <property type="entry name" value="Siro_Cobalamin_biosynth"/>
</dbReference>
<keyword evidence="7" id="KW-0627">Porphyrin biosynthesis</keyword>
<dbReference type="GO" id="GO:0004852">
    <property type="term" value="F:uroporphyrinogen-III synthase activity"/>
    <property type="evidence" value="ECO:0007669"/>
    <property type="project" value="InterPro"/>
</dbReference>
<dbReference type="EMBL" id="DSOK01000056">
    <property type="protein sequence ID" value="HEN14177.1"/>
    <property type="molecule type" value="Genomic_DNA"/>
</dbReference>
<dbReference type="PANTHER" id="PTHR45790">
    <property type="entry name" value="SIROHEME SYNTHASE-RELATED"/>
    <property type="match status" value="1"/>
</dbReference>
<gene>
    <name evidence="13" type="primary">cobA</name>
    <name evidence="13" type="ORF">ENQ76_01740</name>
</gene>
<dbReference type="GO" id="GO:0004851">
    <property type="term" value="F:uroporphyrin-III C-methyltransferase activity"/>
    <property type="evidence" value="ECO:0007669"/>
    <property type="project" value="UniProtKB-EC"/>
</dbReference>
<evidence type="ECO:0000256" key="1">
    <source>
        <dbReference type="ARBA" id="ARBA00005879"/>
    </source>
</evidence>
<dbReference type="Gene3D" id="3.30.950.10">
    <property type="entry name" value="Methyltransferase, Cobalt-precorrin-4 Transmethylase, Domain 2"/>
    <property type="match status" value="1"/>
</dbReference>
<proteinExistence type="inferred from homology"/>
<dbReference type="InterPro" id="IPR000878">
    <property type="entry name" value="4pyrrol_Mease"/>
</dbReference>
<dbReference type="FunFam" id="3.40.1010.10:FF:000001">
    <property type="entry name" value="Siroheme synthase"/>
    <property type="match status" value="1"/>
</dbReference>
<dbReference type="CDD" id="cd06578">
    <property type="entry name" value="HemD"/>
    <property type="match status" value="1"/>
</dbReference>
<dbReference type="InterPro" id="IPR014777">
    <property type="entry name" value="4pyrrole_Mease_sub1"/>
</dbReference>
<evidence type="ECO:0000256" key="8">
    <source>
        <dbReference type="ARBA" id="ARBA00025705"/>
    </source>
</evidence>
<comment type="pathway">
    <text evidence="8">Porphyrin-containing compound metabolism; siroheme biosynthesis; precorrin-2 from uroporphyrinogen III: step 1/1.</text>
</comment>
<dbReference type="GO" id="GO:0009236">
    <property type="term" value="P:cobalamin biosynthetic process"/>
    <property type="evidence" value="ECO:0007669"/>
    <property type="project" value="UniProtKB-KW"/>
</dbReference>
<evidence type="ECO:0000256" key="9">
    <source>
        <dbReference type="ARBA" id="ARBA00060548"/>
    </source>
</evidence>
<dbReference type="GO" id="GO:0019354">
    <property type="term" value="P:siroheme biosynthetic process"/>
    <property type="evidence" value="ECO:0007669"/>
    <property type="project" value="InterPro"/>
</dbReference>
<evidence type="ECO:0000313" key="13">
    <source>
        <dbReference type="EMBL" id="HEN14177.1"/>
    </source>
</evidence>
<dbReference type="CDD" id="cd11642">
    <property type="entry name" value="SUMT"/>
    <property type="match status" value="1"/>
</dbReference>
<dbReference type="EC" id="2.1.1.107" evidence="2"/>
<evidence type="ECO:0000256" key="10">
    <source>
        <dbReference type="RuleBase" id="RU003960"/>
    </source>
</evidence>
<dbReference type="NCBIfam" id="TIGR01469">
    <property type="entry name" value="cobA_cysG_Cterm"/>
    <property type="match status" value="1"/>
</dbReference>
<dbReference type="SUPFAM" id="SSF69618">
    <property type="entry name" value="HemD-like"/>
    <property type="match status" value="1"/>
</dbReference>